<dbReference type="KEGG" id="trs:Terro_4257"/>
<evidence type="ECO:0000256" key="1">
    <source>
        <dbReference type="ARBA" id="ARBA00005531"/>
    </source>
</evidence>
<dbReference type="InterPro" id="IPR012328">
    <property type="entry name" value="Chalcone/stilbene_synt_C"/>
</dbReference>
<organism evidence="6 7">
    <name type="scientific">Terriglobus roseus (strain DSM 18391 / NRRL B-41598 / KBS 63)</name>
    <dbReference type="NCBI Taxonomy" id="926566"/>
    <lineage>
        <taxon>Bacteria</taxon>
        <taxon>Pseudomonadati</taxon>
        <taxon>Acidobacteriota</taxon>
        <taxon>Terriglobia</taxon>
        <taxon>Terriglobales</taxon>
        <taxon>Acidobacteriaceae</taxon>
        <taxon>Terriglobus</taxon>
    </lineage>
</organism>
<dbReference type="RefSeq" id="WP_014787721.1">
    <property type="nucleotide sequence ID" value="NC_018014.1"/>
</dbReference>
<dbReference type="STRING" id="926566.Terro_4257"/>
<evidence type="ECO:0000256" key="3">
    <source>
        <dbReference type="PIRSR" id="PIRSR000451-1"/>
    </source>
</evidence>
<accession>I3ZMJ3</accession>
<gene>
    <name evidence="6" type="ordered locus">Terro_4257</name>
</gene>
<dbReference type="InterPro" id="IPR011141">
    <property type="entry name" value="Polyketide_synthase_type-III"/>
</dbReference>
<dbReference type="PANTHER" id="PTHR11877:SF46">
    <property type="entry name" value="TYPE III POLYKETIDE SYNTHASE A"/>
    <property type="match status" value="1"/>
</dbReference>
<evidence type="ECO:0000259" key="5">
    <source>
        <dbReference type="Pfam" id="PF02797"/>
    </source>
</evidence>
<dbReference type="eggNOG" id="COG3424">
    <property type="taxonomic scope" value="Bacteria"/>
</dbReference>
<dbReference type="GO" id="GO:0030639">
    <property type="term" value="P:polyketide biosynthetic process"/>
    <property type="evidence" value="ECO:0007669"/>
    <property type="project" value="TreeGrafter"/>
</dbReference>
<dbReference type="EMBL" id="CP003379">
    <property type="protein sequence ID" value="AFL90461.1"/>
    <property type="molecule type" value="Genomic_DNA"/>
</dbReference>
<dbReference type="InterPro" id="IPR001099">
    <property type="entry name" value="Chalcone/stilbene_synt_N"/>
</dbReference>
<reference evidence="6 7" key="1">
    <citation type="submission" date="2012-06" db="EMBL/GenBank/DDBJ databases">
        <title>Complete genome of Terriglobus roseus DSM 18391.</title>
        <authorList>
            <consortium name="US DOE Joint Genome Institute (JGI-PGF)"/>
            <person name="Lucas S."/>
            <person name="Copeland A."/>
            <person name="Lapidus A."/>
            <person name="Glavina del Rio T."/>
            <person name="Dalin E."/>
            <person name="Tice H."/>
            <person name="Bruce D."/>
            <person name="Goodwin L."/>
            <person name="Pitluck S."/>
            <person name="Peters L."/>
            <person name="Mikhailova N."/>
            <person name="Munk A.C.C."/>
            <person name="Kyrpides N."/>
            <person name="Mavromatis K."/>
            <person name="Ivanova N."/>
            <person name="Brettin T."/>
            <person name="Detter J.C."/>
            <person name="Han C."/>
            <person name="Larimer F."/>
            <person name="Land M."/>
            <person name="Hauser L."/>
            <person name="Markowitz V."/>
            <person name="Cheng J.-F."/>
            <person name="Hugenholtz P."/>
            <person name="Woyke T."/>
            <person name="Wu D."/>
            <person name="Brambilla E."/>
            <person name="Klenk H.-P."/>
            <person name="Eisen J.A."/>
        </authorList>
    </citation>
    <scope>NUCLEOTIDE SEQUENCE [LARGE SCALE GENOMIC DNA]</scope>
    <source>
        <strain evidence="7">DSM 18391 / NRRL B-41598 / KBS 63</strain>
    </source>
</reference>
<comment type="similarity">
    <text evidence="1">Belongs to the thiolase-like superfamily. Chalcone/stilbene synthases family.</text>
</comment>
<evidence type="ECO:0000313" key="7">
    <source>
        <dbReference type="Proteomes" id="UP000006056"/>
    </source>
</evidence>
<dbReference type="PATRIC" id="fig|926566.3.peg.4208"/>
<dbReference type="GO" id="GO:0016747">
    <property type="term" value="F:acyltransferase activity, transferring groups other than amino-acyl groups"/>
    <property type="evidence" value="ECO:0007669"/>
    <property type="project" value="InterPro"/>
</dbReference>
<dbReference type="Proteomes" id="UP000006056">
    <property type="component" value="Chromosome"/>
</dbReference>
<dbReference type="PANTHER" id="PTHR11877">
    <property type="entry name" value="HYDROXYMETHYLGLUTARYL-COA SYNTHASE"/>
    <property type="match status" value="1"/>
</dbReference>
<dbReference type="AlphaFoldDB" id="I3ZMJ3"/>
<keyword evidence="2" id="KW-0808">Transferase</keyword>
<dbReference type="CDD" id="cd00831">
    <property type="entry name" value="CHS_like"/>
    <property type="match status" value="1"/>
</dbReference>
<dbReference type="HOGENOM" id="CLU_034992_0_2_0"/>
<feature type="domain" description="Chalcone/stilbene synthase N-terminal" evidence="4">
    <location>
        <begin position="108"/>
        <end position="211"/>
    </location>
</feature>
<dbReference type="Gene3D" id="3.40.47.10">
    <property type="match status" value="2"/>
</dbReference>
<keyword evidence="7" id="KW-1185">Reference proteome</keyword>
<evidence type="ECO:0000313" key="6">
    <source>
        <dbReference type="EMBL" id="AFL90461.1"/>
    </source>
</evidence>
<sequence>MAGKVYLERIATATFDSDVHDAFVGYAHGMLQQERSRTLFLRMAERSGIAARYSPLFVDGTHGPSDVDAYGLYRAGSFPATARRMELYKQFAPVLMRRALDRLALSAEERQRIRHVIVTSCTGFYAPGLDFDAVDYLGLDASVERTMIGFMGCYAAMNALKQARHIVRSEPDDSVLVINLEICTLHLQESQDLGEVLSFLVFGDGCAASLVSGRESGIELESFRAIRLENTADLITWDIGDQGFDMVLSGQVPTAVGQALQAHREDFVRGGTVRLWAVHPGGRSVLDAVEEALALPADALKASREVLRQFGNMSSATVMFVLESMLQTAGAGERGCAMAFGPGLTAETMQFVTASKAV</sequence>
<dbReference type="SUPFAM" id="SSF53901">
    <property type="entry name" value="Thiolase-like"/>
    <property type="match status" value="1"/>
</dbReference>
<feature type="domain" description="Chalcone/stilbene synthase C-terminal" evidence="5">
    <location>
        <begin position="228"/>
        <end position="350"/>
    </location>
</feature>
<dbReference type="PIRSF" id="PIRSF000451">
    <property type="entry name" value="PKS_III"/>
    <property type="match status" value="1"/>
</dbReference>
<evidence type="ECO:0000259" key="4">
    <source>
        <dbReference type="Pfam" id="PF00195"/>
    </source>
</evidence>
<proteinExistence type="inferred from homology"/>
<dbReference type="Pfam" id="PF02797">
    <property type="entry name" value="Chal_sti_synt_C"/>
    <property type="match status" value="1"/>
</dbReference>
<dbReference type="OrthoDB" id="9786288at2"/>
<feature type="active site" description="Acyl-thioester intermediate" evidence="3">
    <location>
        <position position="153"/>
    </location>
</feature>
<name>I3ZMJ3_TERRK</name>
<evidence type="ECO:0000256" key="2">
    <source>
        <dbReference type="ARBA" id="ARBA00022679"/>
    </source>
</evidence>
<dbReference type="Pfam" id="PF00195">
    <property type="entry name" value="Chal_sti_synt_N"/>
    <property type="match status" value="1"/>
</dbReference>
<dbReference type="InterPro" id="IPR016039">
    <property type="entry name" value="Thiolase-like"/>
</dbReference>
<protein>
    <submittedName>
        <fullName evidence="6">Putative naringenin-chalcone synthase</fullName>
    </submittedName>
</protein>